<dbReference type="Proteomes" id="UP001049176">
    <property type="component" value="Chromosome 11"/>
</dbReference>
<feature type="compositionally biased region" description="Basic and acidic residues" evidence="1">
    <location>
        <begin position="1176"/>
        <end position="1192"/>
    </location>
</feature>
<feature type="domain" description="Meiotically up-regulated protein Msb1/Mug8" evidence="2">
    <location>
        <begin position="146"/>
        <end position="649"/>
    </location>
</feature>
<dbReference type="GeneID" id="66072472"/>
<feature type="compositionally biased region" description="Low complexity" evidence="1">
    <location>
        <begin position="1295"/>
        <end position="1306"/>
    </location>
</feature>
<proteinExistence type="predicted"/>
<sequence>MPPFLSKVWFRPRKKQDKDQPDASRRVSDPSLLEGKFERVSPNLSPVGDSFSGELAGSGHEQEKEGKREKDKGGRPSKEPFSLLRSKSAEPSASSDSSTRNRDYYLPLNLPGPKGDSRIRPLGVVFEGDADPEGVLSDAVIGRRQLSPQETLTLVRVCSQEIMARGLETLGIMHPHWYSASRETQRRIISLFIQSLATNGPPNTLSTDTSPSSSSFDSQIVSTRPHDVAAVLRWAVRHLQLEGSSFGIDKHWYQTFFDAERNASYPPRAFTEKLVPLVSKHHLDLLNATLALVSSLAAHAEANSISGSKLSMLLGLCLFTSQRSEAGDDWQTFYTRWERNGRMLEHLFLCQIRDEAAVNPVPKRLTELTRQYPYSSAPSSEGLLARSRFSTLRYDALYVRVESELPHSDFKPTKSLIYLLQTALKAELIGANGETKVLWEKLRQVVSADGEIDIYKILSDETIQLFSLADPIITTGPALKLDIPNGGTRRRSLSLDGREQHGPPAPSSSRRQQSAFEATSSPTAQSSGDNQIGLDWSQFSTSGFLDSGVLGAPLAETLLDKDLEVTKPPSGTPPGRKSPSRKSSERRGVVGKGRKSLDALPPITIPNSPTTKGEQKDQPNDNESTVVSRTTQVSLVKLDEAFIDFWADAVLDPISESWPRFAICRLVPLPGIEVEVAGKGPKPLEWMVVEQKLVKPTPPPEPVPSSAAETVSPTVESSRPTSPRPSMKSFGSSAKKRFTFWSSSDKDRDHDDDKGKSKKKGVSSSPKVGEMGEILKEEDEGPVNDNVVQERKRQEIPALKEERGKVSNAGASAGAGALATGIVAAGVATGATSGAVDEGKNERSEVEPAEEKVIEAPKEMKVNDEGDESKIEEKVAVSESDSTADITAAAAGVVPGSITEDEKKETESHVVSDAQVKVPDDAATTTGLADVPTAGEFKTVNGAGVSAPVALAVENEAEVASPPGLNVAKVAPPTSVDLSSEPIQATQGVIPPSGTAAPEEVTEAVVPSIQPEEVSPVEMTVADEVPVETAAVVSEHVGTVEEVSPPVETPAGKDVETAVEAAPPVEKGAPEEANETFEHTNGKTPMHDEKEAPATLLAQTSDVVEISEPLSQPEATEAEEVASEVDHVEEAHVKAVVEPPAEVSPREVVEETTAEAQEPKSIFVDEELQSHPVAISEEKVEVESEPVHRPADDSNVPGPVTQEGLEESKPAIIDEQTEQDTAVSSEPQVLSSDVPVMQSLETQDETVQHDPQPIGTDVEPISSAAITDIKDDDASAVPPEDTKVGSVPQSHTETVEAGAVEDVAAAGDEEAKQVTSEHSLEDSGEVMTTNETIEPAKKELDGITSNGHTEAPLTVTDPVEGGAGEKPATVEEPNNGKKIEPESPLTAADVLPQVLGIGDDEEGVKGAPVLAEYESQATQLTDEIPPVEDDKVQVGTEAVEKTRNITDETYEHVESEAAQTSQQEKEVEVLDETLEKKPEDALVHTDLIHDNSAAAENAVSLPPVPVVEAEAIPPVEPTFIPDSPPTKPLATHAYADATPVVDDALPPAPASVVLSGDTPGPEIALSSSEPAAQQLASDVARPNQGNGSDKEEVGSAPTHTQEPVKDVQEA</sequence>
<feature type="compositionally biased region" description="Basic and acidic residues" evidence="1">
    <location>
        <begin position="744"/>
        <end position="755"/>
    </location>
</feature>
<feature type="region of interest" description="Disordered" evidence="1">
    <location>
        <begin position="562"/>
        <end position="628"/>
    </location>
</feature>
<gene>
    <name evidence="3" type="ORF">E1B28_003396</name>
</gene>
<dbReference type="Pfam" id="PF08101">
    <property type="entry name" value="Msb1-Mug8_dom"/>
    <property type="match status" value="1"/>
</dbReference>
<comment type="caution">
    <text evidence="3">The sequence shown here is derived from an EMBL/GenBank/DDBJ whole genome shotgun (WGS) entry which is preliminary data.</text>
</comment>
<evidence type="ECO:0000259" key="2">
    <source>
        <dbReference type="Pfam" id="PF08101"/>
    </source>
</evidence>
<feature type="region of interest" description="Disordered" evidence="1">
    <location>
        <begin position="1135"/>
        <end position="1387"/>
    </location>
</feature>
<feature type="region of interest" description="Disordered" evidence="1">
    <location>
        <begin position="1540"/>
        <end position="1610"/>
    </location>
</feature>
<feature type="compositionally biased region" description="Basic and acidic residues" evidence="1">
    <location>
        <begin position="60"/>
        <end position="78"/>
    </location>
</feature>
<feature type="region of interest" description="Disordered" evidence="1">
    <location>
        <begin position="832"/>
        <end position="851"/>
    </location>
</feature>
<feature type="compositionally biased region" description="Polar residues" evidence="1">
    <location>
        <begin position="1219"/>
        <end position="1231"/>
    </location>
</feature>
<feature type="compositionally biased region" description="Low complexity" evidence="1">
    <location>
        <begin position="89"/>
        <end position="98"/>
    </location>
</feature>
<name>A0A9P7UJT1_9AGAR</name>
<evidence type="ECO:0000313" key="3">
    <source>
        <dbReference type="EMBL" id="KAG7085862.1"/>
    </source>
</evidence>
<feature type="compositionally biased region" description="Polar residues" evidence="1">
    <location>
        <begin position="1565"/>
        <end position="1576"/>
    </location>
</feature>
<dbReference type="PANTHER" id="PTHR28093:SF1">
    <property type="entry name" value="MORPHOGENESIS-RELATED PROTEIN MSB1"/>
    <property type="match status" value="1"/>
</dbReference>
<reference evidence="3" key="1">
    <citation type="journal article" date="2021" name="Genome Biol. Evol.">
        <title>The assembled and annotated genome of the fairy-ring fungus Marasmius oreades.</title>
        <authorList>
            <person name="Hiltunen M."/>
            <person name="Ament-Velasquez S.L."/>
            <person name="Johannesson H."/>
        </authorList>
    </citation>
    <scope>NUCLEOTIDE SEQUENCE</scope>
    <source>
        <strain evidence="3">03SP1</strain>
    </source>
</reference>
<feature type="region of interest" description="Disordered" evidence="1">
    <location>
        <begin position="1515"/>
        <end position="1534"/>
    </location>
</feature>
<evidence type="ECO:0000313" key="4">
    <source>
        <dbReference type="Proteomes" id="UP001049176"/>
    </source>
</evidence>
<feature type="compositionally biased region" description="Basic and acidic residues" evidence="1">
    <location>
        <begin position="837"/>
        <end position="851"/>
    </location>
</feature>
<dbReference type="KEGG" id="more:E1B28_003396"/>
<dbReference type="InterPro" id="IPR037508">
    <property type="entry name" value="Msb1/Mug8"/>
</dbReference>
<dbReference type="OrthoDB" id="3362494at2759"/>
<feature type="compositionally biased region" description="Basic and acidic residues" evidence="1">
    <location>
        <begin position="1076"/>
        <end position="1088"/>
    </location>
</feature>
<protein>
    <recommendedName>
        <fullName evidence="2">Meiotically up-regulated protein Msb1/Mug8 domain-containing protein</fullName>
    </recommendedName>
</protein>
<dbReference type="RefSeq" id="XP_043002333.1">
    <property type="nucleotide sequence ID" value="XM_043160377.1"/>
</dbReference>
<dbReference type="PANTHER" id="PTHR28093">
    <property type="entry name" value="MORPHOGENESIS-RELATED PROTEIN MSB1"/>
    <property type="match status" value="1"/>
</dbReference>
<feature type="compositionally biased region" description="Low complexity" evidence="1">
    <location>
        <begin position="1540"/>
        <end position="1555"/>
    </location>
</feature>
<dbReference type="InterPro" id="IPR012965">
    <property type="entry name" value="Msb1/Mug8_dom"/>
</dbReference>
<feature type="compositionally biased region" description="Basic and acidic residues" evidence="1">
    <location>
        <begin position="16"/>
        <end position="28"/>
    </location>
</feature>
<organism evidence="3 4">
    <name type="scientific">Marasmius oreades</name>
    <name type="common">fairy-ring Marasmius</name>
    <dbReference type="NCBI Taxonomy" id="181124"/>
    <lineage>
        <taxon>Eukaryota</taxon>
        <taxon>Fungi</taxon>
        <taxon>Dikarya</taxon>
        <taxon>Basidiomycota</taxon>
        <taxon>Agaricomycotina</taxon>
        <taxon>Agaricomycetes</taxon>
        <taxon>Agaricomycetidae</taxon>
        <taxon>Agaricales</taxon>
        <taxon>Marasmiineae</taxon>
        <taxon>Marasmiaceae</taxon>
        <taxon>Marasmius</taxon>
    </lineage>
</organism>
<feature type="compositionally biased region" description="Polar residues" evidence="1">
    <location>
        <begin position="516"/>
        <end position="530"/>
    </location>
</feature>
<dbReference type="EMBL" id="CM032191">
    <property type="protein sequence ID" value="KAG7085862.1"/>
    <property type="molecule type" value="Genomic_DNA"/>
</dbReference>
<feature type="region of interest" description="Disordered" evidence="1">
    <location>
        <begin position="1"/>
        <end position="112"/>
    </location>
</feature>
<dbReference type="InterPro" id="IPR008936">
    <property type="entry name" value="Rho_GTPase_activation_prot"/>
</dbReference>
<feature type="compositionally biased region" description="Polar residues" evidence="1">
    <location>
        <begin position="711"/>
        <end position="721"/>
    </location>
</feature>
<evidence type="ECO:0000256" key="1">
    <source>
        <dbReference type="SAM" id="MobiDB-lite"/>
    </source>
</evidence>
<dbReference type="Gene3D" id="1.10.555.10">
    <property type="entry name" value="Rho GTPase activation protein"/>
    <property type="match status" value="1"/>
</dbReference>
<feature type="region of interest" description="Disordered" evidence="1">
    <location>
        <begin position="479"/>
        <end position="533"/>
    </location>
</feature>
<accession>A0A9P7UJT1</accession>
<keyword evidence="4" id="KW-1185">Reference proteome</keyword>
<feature type="region of interest" description="Disordered" evidence="1">
    <location>
        <begin position="1036"/>
        <end position="1088"/>
    </location>
</feature>
<feature type="region of interest" description="Disordered" evidence="1">
    <location>
        <begin position="695"/>
        <end position="790"/>
    </location>
</feature>